<dbReference type="RefSeq" id="XP_015259496.1">
    <property type="nucleotide sequence ID" value="XM_015404010.1"/>
</dbReference>
<feature type="transmembrane region" description="Helical" evidence="8">
    <location>
        <begin position="284"/>
        <end position="311"/>
    </location>
</feature>
<dbReference type="GO" id="GO:0031965">
    <property type="term" value="C:nuclear membrane"/>
    <property type="evidence" value="ECO:0007669"/>
    <property type="project" value="UniProtKB-SubCell"/>
</dbReference>
<dbReference type="OMA" id="YGISKHW"/>
<evidence type="ECO:0000256" key="5">
    <source>
        <dbReference type="ARBA" id="ARBA00023136"/>
    </source>
</evidence>
<comment type="subcellular location">
    <subcellularLocation>
        <location evidence="1">Nucleus membrane</location>
        <topology evidence="1">Multi-pass membrane protein</topology>
    </subcellularLocation>
</comment>
<feature type="transmembrane region" description="Helical" evidence="8">
    <location>
        <begin position="344"/>
        <end position="367"/>
    </location>
</feature>
<dbReference type="GeneID" id="107104092"/>
<proteinExistence type="inferred from homology"/>
<keyword evidence="10" id="KW-1185">Reference proteome</keyword>
<feature type="transmembrane region" description="Helical" evidence="8">
    <location>
        <begin position="642"/>
        <end position="665"/>
    </location>
</feature>
<evidence type="ECO:0000313" key="9">
    <source>
        <dbReference type="Ensembl" id="ENSCVAP00000016220.1"/>
    </source>
</evidence>
<feature type="transmembrane region" description="Helical" evidence="8">
    <location>
        <begin position="187"/>
        <end position="206"/>
    </location>
</feature>
<evidence type="ECO:0000256" key="7">
    <source>
        <dbReference type="ARBA" id="ARBA00023242"/>
    </source>
</evidence>
<dbReference type="Ensembl" id="ENSCVAT00000031833.1">
    <property type="protein sequence ID" value="ENSCVAP00000016220.1"/>
    <property type="gene ID" value="ENSCVAG00000019110.1"/>
</dbReference>
<evidence type="ECO:0000256" key="6">
    <source>
        <dbReference type="ARBA" id="ARBA00023180"/>
    </source>
</evidence>
<dbReference type="CTD" id="64418"/>
<protein>
    <submittedName>
        <fullName evidence="9">Transmembrane protein 168b</fullName>
    </submittedName>
</protein>
<feature type="transmembrane region" description="Helical" evidence="8">
    <location>
        <begin position="54"/>
        <end position="78"/>
    </location>
</feature>
<keyword evidence="6" id="KW-0325">Glycoprotein</keyword>
<evidence type="ECO:0000313" key="10">
    <source>
        <dbReference type="Proteomes" id="UP000265020"/>
    </source>
</evidence>
<evidence type="ECO:0000256" key="2">
    <source>
        <dbReference type="ARBA" id="ARBA00007329"/>
    </source>
</evidence>
<feature type="transmembrane region" description="Helical" evidence="8">
    <location>
        <begin position="373"/>
        <end position="392"/>
    </location>
</feature>
<reference evidence="9" key="2">
    <citation type="submission" date="2025-09" db="UniProtKB">
        <authorList>
            <consortium name="Ensembl"/>
        </authorList>
    </citation>
    <scope>IDENTIFICATION</scope>
</reference>
<accession>A0A3Q2G2C8</accession>
<feature type="transmembrane region" description="Helical" evidence="8">
    <location>
        <begin position="253"/>
        <end position="278"/>
    </location>
</feature>
<dbReference type="AlphaFoldDB" id="A0A3Q2G2C8"/>
<dbReference type="Proteomes" id="UP000265020">
    <property type="component" value="Unassembled WGS sequence"/>
</dbReference>
<comment type="similarity">
    <text evidence="2">Belongs to the TMEM168 family.</text>
</comment>
<name>A0A3Q2G2C8_CYPVA</name>
<keyword evidence="5 8" id="KW-0472">Membrane</keyword>
<feature type="transmembrane region" description="Helical" evidence="8">
    <location>
        <begin position="27"/>
        <end position="47"/>
    </location>
</feature>
<dbReference type="RefSeq" id="XP_015259497.1">
    <property type="nucleotide sequence ID" value="XM_015404011.1"/>
</dbReference>
<evidence type="ECO:0000256" key="4">
    <source>
        <dbReference type="ARBA" id="ARBA00022989"/>
    </source>
</evidence>
<evidence type="ECO:0000256" key="8">
    <source>
        <dbReference type="SAM" id="Phobius"/>
    </source>
</evidence>
<dbReference type="PANTHER" id="PTHR14437">
    <property type="entry name" value="TRANSMEMBRANE PROTEIN 168"/>
    <property type="match status" value="1"/>
</dbReference>
<dbReference type="InterPro" id="IPR029713">
    <property type="entry name" value="TMEM168"/>
</dbReference>
<keyword evidence="4 8" id="KW-1133">Transmembrane helix</keyword>
<sequence length="690" mass="76181">MLRSLQAALLLLQEEQREEQRGARSSLRWLGYLSGLNLLLGVCLGLYDRRGESAVLAVFIAGLLVLTAAAFLLCFLRAERLCRALLHLCTGFLLGVLSFPEARARGGERAADYLLLCGAVLRGLRALLERLLGAGRPRASFLTSAERLQLIGFAASSAALLGQEALSVTLLLAALAAVMVTLRTKALLALPCLACFLGVSAGMEALSTTSPSALSCFFIQIICDPLLDSYFSGLSVTERWRSFLVSSGLKRRLALLPLLGVEVTFLALASISFISSISRSERRYLLVLVFALCAPLWAACHAVLLITVWGFHNKLSDCQRLSWTQSPEDSSLEKIMASKGMRHFCLISVRLVTLSLISTAALALLSWQESSGIFMSLVLLLLPLESLLHGLFYELGSSLGGTCVGYAVVIPTNFCSPEGQPLLLPPDQVSELNERSTGMLKSVQRFFAHHLIENFGCDYSTSGMSLDALQAKIRSFLELRTPDGPRHDTYVIFYSGHTHRSGEWAMAGGDVLRLDQLLEWWREKNGAFCSRLIIVLDCENSLPWVKEVRRVEGLYAAVQGASLARVADVEKRERPQLGDFTAQWVDYNCNPNSSVRWSHRGGAVSAAYGVSKDWSDYTLHLPTGSDVTNHWRMYFPRLTYPVVQLALWCGGLNLLWICSACLRFLRRIKMNWFPPAVLDTEQGFKLVRSN</sequence>
<dbReference type="OrthoDB" id="5967342at2759"/>
<dbReference type="GeneTree" id="ENSGT00390000005941"/>
<keyword evidence="7" id="KW-0539">Nucleus</keyword>
<reference evidence="9" key="1">
    <citation type="submission" date="2025-08" db="UniProtKB">
        <authorList>
            <consortium name="Ensembl"/>
        </authorList>
    </citation>
    <scope>IDENTIFICATION</scope>
</reference>
<dbReference type="KEGG" id="cvg:107104092"/>
<evidence type="ECO:0000256" key="1">
    <source>
        <dbReference type="ARBA" id="ARBA00004232"/>
    </source>
</evidence>
<organism evidence="9 10">
    <name type="scientific">Cyprinodon variegatus</name>
    <name type="common">Sheepshead minnow</name>
    <dbReference type="NCBI Taxonomy" id="28743"/>
    <lineage>
        <taxon>Eukaryota</taxon>
        <taxon>Metazoa</taxon>
        <taxon>Chordata</taxon>
        <taxon>Craniata</taxon>
        <taxon>Vertebrata</taxon>
        <taxon>Euteleostomi</taxon>
        <taxon>Actinopterygii</taxon>
        <taxon>Neopterygii</taxon>
        <taxon>Teleostei</taxon>
        <taxon>Neoteleostei</taxon>
        <taxon>Acanthomorphata</taxon>
        <taxon>Ovalentaria</taxon>
        <taxon>Atherinomorphae</taxon>
        <taxon>Cyprinodontiformes</taxon>
        <taxon>Cyprinodontidae</taxon>
        <taxon>Cyprinodon</taxon>
    </lineage>
</organism>
<keyword evidence="3 8" id="KW-0812">Transmembrane</keyword>
<dbReference type="PANTHER" id="PTHR14437:SF3">
    <property type="entry name" value="TRANSMEMBRANE PROTEIN 168"/>
    <property type="match status" value="1"/>
</dbReference>
<evidence type="ECO:0000256" key="3">
    <source>
        <dbReference type="ARBA" id="ARBA00022692"/>
    </source>
</evidence>